<evidence type="ECO:0000259" key="1">
    <source>
        <dbReference type="PROSITE" id="PS50943"/>
    </source>
</evidence>
<feature type="domain" description="HTH cro/C1-type" evidence="1">
    <location>
        <begin position="17"/>
        <end position="71"/>
    </location>
</feature>
<dbReference type="RefSeq" id="WP_114815498.1">
    <property type="nucleotide sequence ID" value="NZ_CP139965.1"/>
</dbReference>
<dbReference type="EMBL" id="CP139965">
    <property type="protein sequence ID" value="WQD75524.1"/>
    <property type="molecule type" value="Genomic_DNA"/>
</dbReference>
<dbReference type="InterPro" id="IPR010982">
    <property type="entry name" value="Lambda_DNA-bd_dom_sf"/>
</dbReference>
<organism evidence="2 3">
    <name type="scientific">Paraburkholderia kururiensis</name>
    <dbReference type="NCBI Taxonomy" id="984307"/>
    <lineage>
        <taxon>Bacteria</taxon>
        <taxon>Pseudomonadati</taxon>
        <taxon>Pseudomonadota</taxon>
        <taxon>Betaproteobacteria</taxon>
        <taxon>Burkholderiales</taxon>
        <taxon>Burkholderiaceae</taxon>
        <taxon>Paraburkholderia</taxon>
    </lineage>
</organism>
<dbReference type="Pfam" id="PF13560">
    <property type="entry name" value="HTH_31"/>
    <property type="match status" value="1"/>
</dbReference>
<dbReference type="InterPro" id="IPR001387">
    <property type="entry name" value="Cro/C1-type_HTH"/>
</dbReference>
<dbReference type="PROSITE" id="PS50943">
    <property type="entry name" value="HTH_CROC1"/>
    <property type="match status" value="1"/>
</dbReference>
<reference evidence="2 3" key="1">
    <citation type="submission" date="2023-12" db="EMBL/GenBank/DDBJ databases">
        <title>Genome sequencing and assembly of bacterial species from a model synthetic community.</title>
        <authorList>
            <person name="Hogle S.L."/>
        </authorList>
    </citation>
    <scope>NUCLEOTIDE SEQUENCE [LARGE SCALE GENOMIC DNA]</scope>
    <source>
        <strain evidence="2 3">HAMBI 2494</strain>
    </source>
</reference>
<gene>
    <name evidence="2" type="ORF">U0042_15275</name>
</gene>
<dbReference type="SMART" id="SM00530">
    <property type="entry name" value="HTH_XRE"/>
    <property type="match status" value="1"/>
</dbReference>
<dbReference type="Gene3D" id="1.10.260.40">
    <property type="entry name" value="lambda repressor-like DNA-binding domains"/>
    <property type="match status" value="1"/>
</dbReference>
<dbReference type="Proteomes" id="UP001325479">
    <property type="component" value="Chromosome"/>
</dbReference>
<proteinExistence type="predicted"/>
<evidence type="ECO:0000313" key="2">
    <source>
        <dbReference type="EMBL" id="WQD75524.1"/>
    </source>
</evidence>
<protein>
    <submittedName>
        <fullName evidence="2">Helix-turn-helix transcriptional regulator</fullName>
    </submittedName>
</protein>
<accession>A0ABZ0WDW6</accession>
<name>A0ABZ0WDW6_9BURK</name>
<keyword evidence="3" id="KW-1185">Reference proteome</keyword>
<evidence type="ECO:0000313" key="3">
    <source>
        <dbReference type="Proteomes" id="UP001325479"/>
    </source>
</evidence>
<dbReference type="SUPFAM" id="SSF47413">
    <property type="entry name" value="lambda repressor-like DNA-binding domains"/>
    <property type="match status" value="1"/>
</dbReference>
<dbReference type="CDD" id="cd00093">
    <property type="entry name" value="HTH_XRE"/>
    <property type="match status" value="1"/>
</dbReference>
<sequence>MAHPIHDPRNQRIAALLADLRKRRGLLQEDVAERLHRPQSFVSKYESGMRRVDLVELLDILGALETDPHEFIDQVLAGPIRSLPR</sequence>